<dbReference type="Proteomes" id="UP000464318">
    <property type="component" value="Chromosome"/>
</dbReference>
<proteinExistence type="predicted"/>
<evidence type="ECO:0000313" key="1">
    <source>
        <dbReference type="EMBL" id="QHN65177.1"/>
    </source>
</evidence>
<protein>
    <submittedName>
        <fullName evidence="1">Uncharacterized protein</fullName>
    </submittedName>
</protein>
<keyword evidence="2" id="KW-1185">Reference proteome</keyword>
<evidence type="ECO:0000313" key="2">
    <source>
        <dbReference type="Proteomes" id="UP000464318"/>
    </source>
</evidence>
<accession>A0A6P1QVL3</accession>
<organism evidence="1 2">
    <name type="scientific">Bergeyella cardium</name>
    <dbReference type="NCBI Taxonomy" id="1585976"/>
    <lineage>
        <taxon>Bacteria</taxon>
        <taxon>Pseudomonadati</taxon>
        <taxon>Bacteroidota</taxon>
        <taxon>Flavobacteriia</taxon>
        <taxon>Flavobacteriales</taxon>
        <taxon>Weeksellaceae</taxon>
        <taxon>Bergeyella</taxon>
    </lineage>
</organism>
<reference evidence="1 2" key="1">
    <citation type="submission" date="2018-04" db="EMBL/GenBank/DDBJ databases">
        <title>Characteristic and Complete Genome Sequencing of A Novel Member of Infective Endocarditis Causative Bacteria: Bergeyella cardium QL-PH.</title>
        <authorList>
            <person name="Pan H."/>
            <person name="Sun E."/>
            <person name="Zhang Y."/>
        </authorList>
    </citation>
    <scope>NUCLEOTIDE SEQUENCE [LARGE SCALE GENOMIC DNA]</scope>
    <source>
        <strain evidence="1 2">HPQL</strain>
    </source>
</reference>
<name>A0A6P1QVL3_9FLAO</name>
<gene>
    <name evidence="1" type="ORF">DBX24_04345</name>
</gene>
<dbReference type="EMBL" id="CP029149">
    <property type="protein sequence ID" value="QHN65177.1"/>
    <property type="molecule type" value="Genomic_DNA"/>
</dbReference>
<dbReference type="KEGG" id="bcad:DBX24_04345"/>
<dbReference type="InterPro" id="IPR043729">
    <property type="entry name" value="DUF5672"/>
</dbReference>
<sequence length="261" mass="31214">MVDIVIPVYKETPDEEDIISLRQLFNTLGGKYPVSFIYPKTMNIEHYKSFGKSDFIDFDDYFFKGIQGYNQLMLNLKFYKTFCRKYLLIYQTDALVFSDELSYWCTKNYDYIGAPWLRSRENIPLIKKIFDKAVYFIKKTVNYRNNGKWQKDKSLLYNNVGNGGFSLRKREKFIEVLERLDKVVKIYSEPINQSEFYAEDVFFSVEPERNGIPFSKPDFKEACAFSIENKPEKAMEYNRGKLPFGCHRWNKENKTFWKKYL</sequence>
<dbReference type="RefSeq" id="WP_120488208.1">
    <property type="nucleotide sequence ID" value="NZ_CP029149.1"/>
</dbReference>
<dbReference type="OrthoDB" id="7391526at2"/>
<dbReference type="AlphaFoldDB" id="A0A6P1QVL3"/>
<dbReference type="Pfam" id="PF18922">
    <property type="entry name" value="DUF5672"/>
    <property type="match status" value="1"/>
</dbReference>